<dbReference type="Pfam" id="PF09234">
    <property type="entry name" value="DUF1963"/>
    <property type="match status" value="1"/>
</dbReference>
<gene>
    <name evidence="1" type="ORF">GCM10022232_39680</name>
</gene>
<organism evidence="1 2">
    <name type="scientific">Streptomyces plumbiresistens</name>
    <dbReference type="NCBI Taxonomy" id="511811"/>
    <lineage>
        <taxon>Bacteria</taxon>
        <taxon>Bacillati</taxon>
        <taxon>Actinomycetota</taxon>
        <taxon>Actinomycetes</taxon>
        <taxon>Kitasatosporales</taxon>
        <taxon>Streptomycetaceae</taxon>
        <taxon>Streptomyces</taxon>
    </lineage>
</organism>
<dbReference type="InterPro" id="IPR015315">
    <property type="entry name" value="DUF1963"/>
</dbReference>
<dbReference type="SUPFAM" id="SSF103032">
    <property type="entry name" value="Hypothetical protein YwqG"/>
    <property type="match status" value="1"/>
</dbReference>
<evidence type="ECO:0000313" key="2">
    <source>
        <dbReference type="Proteomes" id="UP001500456"/>
    </source>
</evidence>
<keyword evidence="2" id="KW-1185">Reference proteome</keyword>
<name>A0ABP7RJJ8_9ACTN</name>
<dbReference type="EMBL" id="BAAAZX010000010">
    <property type="protein sequence ID" value="GAA3998407.1"/>
    <property type="molecule type" value="Genomic_DNA"/>
</dbReference>
<proteinExistence type="predicted"/>
<dbReference type="Gene3D" id="2.30.320.10">
    <property type="entry name" value="YwqG-like"/>
    <property type="match status" value="1"/>
</dbReference>
<dbReference type="InterPro" id="IPR035948">
    <property type="entry name" value="YwqG-like_sf"/>
</dbReference>
<dbReference type="Proteomes" id="UP001500456">
    <property type="component" value="Unassembled WGS sequence"/>
</dbReference>
<protein>
    <submittedName>
        <fullName evidence="1">DUF1963 domain-containing protein</fullName>
    </submittedName>
</protein>
<comment type="caution">
    <text evidence="1">The sequence shown here is derived from an EMBL/GenBank/DDBJ whole genome shotgun (WGS) entry which is preliminary data.</text>
</comment>
<sequence length="329" mass="36062">MRQLWVAVPSPCRFHRDKGPDSSSVAHLPLRRHCVSPCLYRLPMTPETWNRLGPFRDEAIARGIPAEDVERWLATARPCATLTQDGDGPVVGQFGGPLLLPADAPDPAHPFVASIDLAALPSDATDLPLPPDGHLLLFAFPETADYDEPMGSVVYVPVGTAVTERDRHAWNSSEFQDYEAMFKAFPQGPLRATTNVSLPCHEAVELPGRAGSGPLSGHPRSEELVEVWESTHDDIAPEGPLQIGGYADEEAVYYDPVAVAVSTAVRAAETGRWDGPVSDDVSDWVLLADWHAGMDVQGWESATVHWVIQREDLAARRFDRAFTSVYWNP</sequence>
<evidence type="ECO:0000313" key="1">
    <source>
        <dbReference type="EMBL" id="GAA3998407.1"/>
    </source>
</evidence>
<reference evidence="2" key="1">
    <citation type="journal article" date="2019" name="Int. J. Syst. Evol. Microbiol.">
        <title>The Global Catalogue of Microorganisms (GCM) 10K type strain sequencing project: providing services to taxonomists for standard genome sequencing and annotation.</title>
        <authorList>
            <consortium name="The Broad Institute Genomics Platform"/>
            <consortium name="The Broad Institute Genome Sequencing Center for Infectious Disease"/>
            <person name="Wu L."/>
            <person name="Ma J."/>
        </authorList>
    </citation>
    <scope>NUCLEOTIDE SEQUENCE [LARGE SCALE GENOMIC DNA]</scope>
    <source>
        <strain evidence="2">JCM 16924</strain>
    </source>
</reference>
<accession>A0ABP7RJJ8</accession>